<dbReference type="InterPro" id="IPR036291">
    <property type="entry name" value="NAD(P)-bd_dom_sf"/>
</dbReference>
<reference evidence="3 4" key="1">
    <citation type="submission" date="2020-07" db="EMBL/GenBank/DDBJ databases">
        <title>Vallitalea guaymasensis genome.</title>
        <authorList>
            <person name="Postec A."/>
        </authorList>
    </citation>
    <scope>NUCLEOTIDE SEQUENCE [LARGE SCALE GENOMIC DNA]</scope>
    <source>
        <strain evidence="3 4">Ra1766G1</strain>
    </source>
</reference>
<dbReference type="InterPro" id="IPR003777">
    <property type="entry name" value="XdhC_CoxI"/>
</dbReference>
<dbReference type="InterPro" id="IPR027051">
    <property type="entry name" value="XdhC_Rossmann_dom"/>
</dbReference>
<dbReference type="EMBL" id="CP058561">
    <property type="protein sequence ID" value="QUH31686.1"/>
    <property type="molecule type" value="Genomic_DNA"/>
</dbReference>
<dbReference type="Gene3D" id="3.40.50.720">
    <property type="entry name" value="NAD(P)-binding Rossmann-like Domain"/>
    <property type="match status" value="1"/>
</dbReference>
<dbReference type="KEGG" id="vgu:HYG85_23260"/>
<dbReference type="AlphaFoldDB" id="A0A8J8MEY6"/>
<feature type="domain" description="XdhC Rossmann" evidence="2">
    <location>
        <begin position="112"/>
        <end position="253"/>
    </location>
</feature>
<dbReference type="InterPro" id="IPR052698">
    <property type="entry name" value="MoCofactor_Util/Proc"/>
</dbReference>
<evidence type="ECO:0000313" key="3">
    <source>
        <dbReference type="EMBL" id="QUH31686.1"/>
    </source>
</evidence>
<protein>
    <submittedName>
        <fullName evidence="3">XdhC family protein</fullName>
    </submittedName>
</protein>
<keyword evidence="4" id="KW-1185">Reference proteome</keyword>
<gene>
    <name evidence="3" type="ORF">HYG85_23260</name>
</gene>
<accession>A0A8J8MEY6</accession>
<evidence type="ECO:0000259" key="2">
    <source>
        <dbReference type="Pfam" id="PF13478"/>
    </source>
</evidence>
<dbReference type="SUPFAM" id="SSF51735">
    <property type="entry name" value="NAD(P)-binding Rossmann-fold domains"/>
    <property type="match status" value="1"/>
</dbReference>
<dbReference type="Proteomes" id="UP000677305">
    <property type="component" value="Chromosome"/>
</dbReference>
<organism evidence="3 4">
    <name type="scientific">Vallitalea guaymasensis</name>
    <dbReference type="NCBI Taxonomy" id="1185412"/>
    <lineage>
        <taxon>Bacteria</taxon>
        <taxon>Bacillati</taxon>
        <taxon>Bacillota</taxon>
        <taxon>Clostridia</taxon>
        <taxon>Lachnospirales</taxon>
        <taxon>Vallitaleaceae</taxon>
        <taxon>Vallitalea</taxon>
    </lineage>
</organism>
<sequence length="276" mass="30752">MKSIYEELIHMKENGEACVMVTVVEMTGSTPVTVGKKMLVGESGTAMGTVGGGALEYLAKQRCKDLIGKRESKLEKYILNEGKIQEEGTTVLPMACGGRVTLFYEYIGANKVYIFGAGHVGQALTNLLYKMNFYITVIDDRKEIYETIQNAHRKVEVSYVDFIEKEKLSENSFIVVCTPSHNNDFNVLNKVLELDLKPKYIGMLCSQVKLKAFLKKINEKHGKVDLSNMYSPIGLDIGGCSPEEIAVSIAAEILAISYDKKGHKHLRNNELLDNQI</sequence>
<proteinExistence type="predicted"/>
<name>A0A8J8MEY6_9FIRM</name>
<evidence type="ECO:0000313" key="4">
    <source>
        <dbReference type="Proteomes" id="UP000677305"/>
    </source>
</evidence>
<dbReference type="RefSeq" id="WP_212691644.1">
    <property type="nucleotide sequence ID" value="NZ_CP058561.1"/>
</dbReference>
<dbReference type="Pfam" id="PF13478">
    <property type="entry name" value="XdhC_C"/>
    <property type="match status" value="1"/>
</dbReference>
<dbReference type="PANTHER" id="PTHR30388:SF6">
    <property type="entry name" value="XANTHINE DEHYDROGENASE SUBUNIT A-RELATED"/>
    <property type="match status" value="1"/>
</dbReference>
<feature type="domain" description="XdhC- CoxI" evidence="1">
    <location>
        <begin position="13"/>
        <end position="77"/>
    </location>
</feature>
<evidence type="ECO:0000259" key="1">
    <source>
        <dbReference type="Pfam" id="PF02625"/>
    </source>
</evidence>
<dbReference type="Pfam" id="PF02625">
    <property type="entry name" value="XdhC_CoxI"/>
    <property type="match status" value="1"/>
</dbReference>
<dbReference type="PANTHER" id="PTHR30388">
    <property type="entry name" value="ALDEHYDE OXIDOREDUCTASE MOLYBDENUM COFACTOR ASSEMBLY PROTEIN"/>
    <property type="match status" value="1"/>
</dbReference>